<feature type="region of interest" description="Disordered" evidence="2">
    <location>
        <begin position="1"/>
        <end position="25"/>
    </location>
</feature>
<dbReference type="CDD" id="cd00431">
    <property type="entry name" value="cysteine_hydrolases"/>
    <property type="match status" value="1"/>
</dbReference>
<feature type="domain" description="Isochorismatase-like" evidence="3">
    <location>
        <begin position="32"/>
        <end position="198"/>
    </location>
</feature>
<dbReference type="InterPro" id="IPR000868">
    <property type="entry name" value="Isochorismatase-like_dom"/>
</dbReference>
<protein>
    <submittedName>
        <fullName evidence="4">Cysteine hydrolase</fullName>
    </submittedName>
</protein>
<evidence type="ECO:0000313" key="4">
    <source>
        <dbReference type="EMBL" id="RRO86405.1"/>
    </source>
</evidence>
<organism evidence="4 5">
    <name type="scientific">Corynebacterium bovis</name>
    <dbReference type="NCBI Taxonomy" id="36808"/>
    <lineage>
        <taxon>Bacteria</taxon>
        <taxon>Bacillati</taxon>
        <taxon>Actinomycetota</taxon>
        <taxon>Actinomycetes</taxon>
        <taxon>Mycobacteriales</taxon>
        <taxon>Corynebacteriaceae</taxon>
        <taxon>Corynebacterium</taxon>
    </lineage>
</organism>
<dbReference type="Gene3D" id="3.40.50.850">
    <property type="entry name" value="Isochorismatase-like"/>
    <property type="match status" value="1"/>
</dbReference>
<dbReference type="Proteomes" id="UP000276526">
    <property type="component" value="Unassembled WGS sequence"/>
</dbReference>
<dbReference type="InterPro" id="IPR036380">
    <property type="entry name" value="Isochorismatase-like_sf"/>
</dbReference>
<comment type="caution">
    <text evidence="4">The sequence shown here is derived from an EMBL/GenBank/DDBJ whole genome shotgun (WGS) entry which is preliminary data.</text>
</comment>
<evidence type="ECO:0000313" key="5">
    <source>
        <dbReference type="Proteomes" id="UP000276526"/>
    </source>
</evidence>
<dbReference type="SUPFAM" id="SSF52499">
    <property type="entry name" value="Isochorismatase-like hydrolases"/>
    <property type="match status" value="1"/>
</dbReference>
<sequence>MTVTQIDSAGTTGAGTTETTTTTTDAGRAGVTALLAVDMQRGILAAAPDEDRGRIVAATAALADRFHELGLPVIWGRAHGLPTGRTDMPLPQGEPPADFAEPGDGLPVAEGDPVVTKTATSAFTDPELRRILDERGVTQLVVTGLATGMGVESTVRAAYDAGLSVVVATDAVTDPVAERHRACLELTLPGVAELGTSADILALLAD</sequence>
<dbReference type="Pfam" id="PF00857">
    <property type="entry name" value="Isochorismatase"/>
    <property type="match status" value="1"/>
</dbReference>
<keyword evidence="1 4" id="KW-0378">Hydrolase</keyword>
<gene>
    <name evidence="4" type="ORF">CXF48_07190</name>
</gene>
<evidence type="ECO:0000256" key="1">
    <source>
        <dbReference type="ARBA" id="ARBA00022801"/>
    </source>
</evidence>
<reference evidence="4 5" key="1">
    <citation type="submission" date="2018-01" db="EMBL/GenBank/DDBJ databases">
        <title>Twenty Corynebacterium bovis Genomes.</title>
        <authorList>
            <person name="Gulvik C.A."/>
        </authorList>
    </citation>
    <scope>NUCLEOTIDE SEQUENCE [LARGE SCALE GENOMIC DNA]</scope>
    <source>
        <strain evidence="4 5">F6900</strain>
    </source>
</reference>
<dbReference type="EMBL" id="PQNK01000010">
    <property type="protein sequence ID" value="RRO86405.1"/>
    <property type="molecule type" value="Genomic_DNA"/>
</dbReference>
<feature type="compositionally biased region" description="Low complexity" evidence="2">
    <location>
        <begin position="9"/>
        <end position="25"/>
    </location>
</feature>
<dbReference type="AlphaFoldDB" id="A0A3R8R1T0"/>
<name>A0A3R8R1T0_9CORY</name>
<proteinExistence type="predicted"/>
<evidence type="ECO:0000259" key="3">
    <source>
        <dbReference type="Pfam" id="PF00857"/>
    </source>
</evidence>
<dbReference type="InterPro" id="IPR050272">
    <property type="entry name" value="Isochorismatase-like_hydrls"/>
</dbReference>
<dbReference type="PANTHER" id="PTHR43540">
    <property type="entry name" value="PEROXYUREIDOACRYLATE/UREIDOACRYLATE AMIDOHYDROLASE-RELATED"/>
    <property type="match status" value="1"/>
</dbReference>
<evidence type="ECO:0000256" key="2">
    <source>
        <dbReference type="SAM" id="MobiDB-lite"/>
    </source>
</evidence>
<dbReference type="GO" id="GO:0016787">
    <property type="term" value="F:hydrolase activity"/>
    <property type="evidence" value="ECO:0007669"/>
    <property type="project" value="UniProtKB-KW"/>
</dbReference>
<accession>A0A3R8R1T0</accession>
<dbReference type="RefSeq" id="WP_125207222.1">
    <property type="nucleotide sequence ID" value="NZ_PQNK01000010.1"/>
</dbReference>